<sequence>MQASLAALHERLESLESGSQPHISSNLRNSAHNSNSRNRGRNGQPASPRRGGGRPWEGWGMWGIVFRPVAALVRLVQSTACLLASPSSPGLAVLRRL</sequence>
<dbReference type="HOGENOM" id="CLU_2352234_0_0_1"/>
<evidence type="ECO:0000313" key="2">
    <source>
        <dbReference type="EMBL" id="EJU06072.1"/>
    </source>
</evidence>
<accession>M5GF95</accession>
<feature type="non-terminal residue" evidence="2">
    <location>
        <position position="97"/>
    </location>
</feature>
<evidence type="ECO:0000256" key="1">
    <source>
        <dbReference type="SAM" id="MobiDB-lite"/>
    </source>
</evidence>
<gene>
    <name evidence="2" type="ORF">DACRYDRAFT_19388</name>
</gene>
<dbReference type="RefSeq" id="XP_040632966.1">
    <property type="nucleotide sequence ID" value="XM_040771484.1"/>
</dbReference>
<protein>
    <submittedName>
        <fullName evidence="2">Uncharacterized protein</fullName>
    </submittedName>
</protein>
<feature type="region of interest" description="Disordered" evidence="1">
    <location>
        <begin position="15"/>
        <end position="54"/>
    </location>
</feature>
<feature type="compositionally biased region" description="Low complexity" evidence="1">
    <location>
        <begin position="24"/>
        <end position="37"/>
    </location>
</feature>
<organism evidence="2 3">
    <name type="scientific">Dacryopinax primogenitus (strain DJM 731)</name>
    <name type="common">Brown rot fungus</name>
    <dbReference type="NCBI Taxonomy" id="1858805"/>
    <lineage>
        <taxon>Eukaryota</taxon>
        <taxon>Fungi</taxon>
        <taxon>Dikarya</taxon>
        <taxon>Basidiomycota</taxon>
        <taxon>Agaricomycotina</taxon>
        <taxon>Dacrymycetes</taxon>
        <taxon>Dacrymycetales</taxon>
        <taxon>Dacrymycetaceae</taxon>
        <taxon>Dacryopinax</taxon>
    </lineage>
</organism>
<dbReference type="AlphaFoldDB" id="M5GF95"/>
<reference evidence="2 3" key="1">
    <citation type="journal article" date="2012" name="Science">
        <title>The Paleozoic origin of enzymatic lignin decomposition reconstructed from 31 fungal genomes.</title>
        <authorList>
            <person name="Floudas D."/>
            <person name="Binder M."/>
            <person name="Riley R."/>
            <person name="Barry K."/>
            <person name="Blanchette R.A."/>
            <person name="Henrissat B."/>
            <person name="Martinez A.T."/>
            <person name="Otillar R."/>
            <person name="Spatafora J.W."/>
            <person name="Yadav J.S."/>
            <person name="Aerts A."/>
            <person name="Benoit I."/>
            <person name="Boyd A."/>
            <person name="Carlson A."/>
            <person name="Copeland A."/>
            <person name="Coutinho P.M."/>
            <person name="de Vries R.P."/>
            <person name="Ferreira P."/>
            <person name="Findley K."/>
            <person name="Foster B."/>
            <person name="Gaskell J."/>
            <person name="Glotzer D."/>
            <person name="Gorecki P."/>
            <person name="Heitman J."/>
            <person name="Hesse C."/>
            <person name="Hori C."/>
            <person name="Igarashi K."/>
            <person name="Jurgens J.A."/>
            <person name="Kallen N."/>
            <person name="Kersten P."/>
            <person name="Kohler A."/>
            <person name="Kuees U."/>
            <person name="Kumar T.K.A."/>
            <person name="Kuo A."/>
            <person name="LaButti K."/>
            <person name="Larrondo L.F."/>
            <person name="Lindquist E."/>
            <person name="Ling A."/>
            <person name="Lombard V."/>
            <person name="Lucas S."/>
            <person name="Lundell T."/>
            <person name="Martin R."/>
            <person name="McLaughlin D.J."/>
            <person name="Morgenstern I."/>
            <person name="Morin E."/>
            <person name="Murat C."/>
            <person name="Nagy L.G."/>
            <person name="Nolan M."/>
            <person name="Ohm R.A."/>
            <person name="Patyshakuliyeva A."/>
            <person name="Rokas A."/>
            <person name="Ruiz-Duenas F.J."/>
            <person name="Sabat G."/>
            <person name="Salamov A."/>
            <person name="Samejima M."/>
            <person name="Schmutz J."/>
            <person name="Slot J.C."/>
            <person name="St John F."/>
            <person name="Stenlid J."/>
            <person name="Sun H."/>
            <person name="Sun S."/>
            <person name="Syed K."/>
            <person name="Tsang A."/>
            <person name="Wiebenga A."/>
            <person name="Young D."/>
            <person name="Pisabarro A."/>
            <person name="Eastwood D.C."/>
            <person name="Martin F."/>
            <person name="Cullen D."/>
            <person name="Grigoriev I.V."/>
            <person name="Hibbett D.S."/>
        </authorList>
    </citation>
    <scope>NUCLEOTIDE SEQUENCE [LARGE SCALE GENOMIC DNA]</scope>
    <source>
        <strain evidence="2 3">DJM-731 SS1</strain>
    </source>
</reference>
<dbReference type="Proteomes" id="UP000030653">
    <property type="component" value="Unassembled WGS sequence"/>
</dbReference>
<evidence type="ECO:0000313" key="3">
    <source>
        <dbReference type="Proteomes" id="UP000030653"/>
    </source>
</evidence>
<proteinExistence type="predicted"/>
<dbReference type="GeneID" id="63686546"/>
<name>M5GF95_DACPD</name>
<keyword evidence="3" id="KW-1185">Reference proteome</keyword>
<dbReference type="EMBL" id="JH795855">
    <property type="protein sequence ID" value="EJU06072.1"/>
    <property type="molecule type" value="Genomic_DNA"/>
</dbReference>